<dbReference type="EMBL" id="JAALLH010000002">
    <property type="protein sequence ID" value="NIY70756.1"/>
    <property type="molecule type" value="Genomic_DNA"/>
</dbReference>
<feature type="region of interest" description="Disordered" evidence="1">
    <location>
        <begin position="140"/>
        <end position="215"/>
    </location>
</feature>
<proteinExistence type="predicted"/>
<feature type="region of interest" description="Disordered" evidence="1">
    <location>
        <begin position="1"/>
        <end position="126"/>
    </location>
</feature>
<sequence>MRAEVHGKVGEGTSNSARQIATTTAAPPDTSAAVPKKVVPLAPDRPPGTPGTPDPVNAVPDKLPPSATDLSAGPDKLNRRLTDAQVTEGQLKKSNEPAFKSALNEKKAAERHSAVAPGRMRGHEKKELNAATARARRLGAASMGAMGAQRVRTGQRVGAGKTGAQGRTESREAVRGLPADLRSIGQQATGARHCASTNSAAAFSSMSWAWSPPRR</sequence>
<dbReference type="AlphaFoldDB" id="A0A7X5XCL3"/>
<feature type="compositionally biased region" description="Low complexity" evidence="1">
    <location>
        <begin position="21"/>
        <end position="35"/>
    </location>
</feature>
<dbReference type="RefSeq" id="WP_244453865.1">
    <property type="nucleotide sequence ID" value="NZ_JAALLH010000002.1"/>
</dbReference>
<protein>
    <submittedName>
        <fullName evidence="2">Uncharacterized protein</fullName>
    </submittedName>
</protein>
<feature type="compositionally biased region" description="Basic and acidic residues" evidence="1">
    <location>
        <begin position="103"/>
        <end position="113"/>
    </location>
</feature>
<organism evidence="2 3">
    <name type="scientific">Streptomyces malaysiensis</name>
    <dbReference type="NCBI Taxonomy" id="92644"/>
    <lineage>
        <taxon>Bacteria</taxon>
        <taxon>Bacillati</taxon>
        <taxon>Actinomycetota</taxon>
        <taxon>Actinomycetes</taxon>
        <taxon>Kitasatosporales</taxon>
        <taxon>Streptomycetaceae</taxon>
        <taxon>Streptomyces</taxon>
        <taxon>Streptomyces violaceusniger group</taxon>
    </lineage>
</organism>
<reference evidence="2 3" key="1">
    <citation type="submission" date="2020-02" db="EMBL/GenBank/DDBJ databases">
        <title>Streptomyces malaysiensis DSM14702 (JHCC583434, PFL_A843) Genome sequencing and assembly.</title>
        <authorList>
            <person name="Samborskyy M."/>
        </authorList>
    </citation>
    <scope>NUCLEOTIDE SEQUENCE [LARGE SCALE GENOMIC DNA]</scope>
    <source>
        <strain evidence="2 3">DSM 14702</strain>
    </source>
</reference>
<name>A0A7X5XCL3_STRMQ</name>
<evidence type="ECO:0000313" key="2">
    <source>
        <dbReference type="EMBL" id="NIY70756.1"/>
    </source>
</evidence>
<accession>A0A7X5XCL3</accession>
<gene>
    <name evidence="2" type="ORF">SMALB_8887</name>
</gene>
<dbReference type="Proteomes" id="UP000536624">
    <property type="component" value="Unassembled WGS sequence"/>
</dbReference>
<feature type="compositionally biased region" description="Low complexity" evidence="1">
    <location>
        <begin position="199"/>
        <end position="215"/>
    </location>
</feature>
<feature type="compositionally biased region" description="Pro residues" evidence="1">
    <location>
        <begin position="43"/>
        <end position="53"/>
    </location>
</feature>
<comment type="caution">
    <text evidence="2">The sequence shown here is derived from an EMBL/GenBank/DDBJ whole genome shotgun (WGS) entry which is preliminary data.</text>
</comment>
<evidence type="ECO:0000313" key="3">
    <source>
        <dbReference type="Proteomes" id="UP000536624"/>
    </source>
</evidence>
<evidence type="ECO:0000256" key="1">
    <source>
        <dbReference type="SAM" id="MobiDB-lite"/>
    </source>
</evidence>